<protein>
    <submittedName>
        <fullName evidence="2">Copper chaperone PCu(A)C</fullName>
    </submittedName>
</protein>
<accession>A0A7X4RWU5</accession>
<dbReference type="InterPro" id="IPR058248">
    <property type="entry name" value="Lxx211020-like"/>
</dbReference>
<feature type="signal peptide" evidence="1">
    <location>
        <begin position="1"/>
        <end position="19"/>
    </location>
</feature>
<dbReference type="PANTHER" id="PTHR36302:SF1">
    <property type="entry name" value="COPPER CHAPERONE PCU(A)C"/>
    <property type="match status" value="1"/>
</dbReference>
<dbReference type="InterPro" id="IPR036182">
    <property type="entry name" value="PCuAC_sf"/>
</dbReference>
<dbReference type="Proteomes" id="UP000462621">
    <property type="component" value="Unassembled WGS sequence"/>
</dbReference>
<sequence>MNIKVFLFSMMAFSFSCFANEALTFDNVYARATAPGAESSAVFGMLKNDGDTDVTIISASADVSEEAELHTVIEENDVMQMRQVSEILVPAHGNVVLQPGAYHVMLIGLHGQLVSGSQVNLTLGTQDGQSLDFVVPVEDVIEGLQHVDLDHAMAQDQ</sequence>
<dbReference type="Gene3D" id="2.60.40.1890">
    <property type="entry name" value="PCu(A)C copper chaperone"/>
    <property type="match status" value="1"/>
</dbReference>
<feature type="chain" id="PRO_5030994157" evidence="1">
    <location>
        <begin position="20"/>
        <end position="157"/>
    </location>
</feature>
<dbReference type="SUPFAM" id="SSF110087">
    <property type="entry name" value="DR1885-like metal-binding protein"/>
    <property type="match status" value="1"/>
</dbReference>
<dbReference type="Pfam" id="PF04314">
    <property type="entry name" value="PCuAC"/>
    <property type="match status" value="1"/>
</dbReference>
<dbReference type="EMBL" id="WEKT01000068">
    <property type="protein sequence ID" value="MZI95722.1"/>
    <property type="molecule type" value="Genomic_DNA"/>
</dbReference>
<evidence type="ECO:0000313" key="3">
    <source>
        <dbReference type="Proteomes" id="UP000462621"/>
    </source>
</evidence>
<dbReference type="RefSeq" id="WP_161158219.1">
    <property type="nucleotide sequence ID" value="NZ_WEKT01000068.1"/>
</dbReference>
<comment type="caution">
    <text evidence="2">The sequence shown here is derived from an EMBL/GenBank/DDBJ whole genome shotgun (WGS) entry which is preliminary data.</text>
</comment>
<keyword evidence="1" id="KW-0732">Signal</keyword>
<reference evidence="2 3" key="1">
    <citation type="submission" date="2019-10" db="EMBL/GenBank/DDBJ databases">
        <title>Vibrio sp. nov. isolated from a shrimp pond.</title>
        <authorList>
            <person name="Gomez-Gil B."/>
            <person name="Enciso-Ibarra J."/>
            <person name="Enciso-Ibarra K."/>
            <person name="Bolan-Mejia C."/>
        </authorList>
    </citation>
    <scope>NUCLEOTIDE SEQUENCE [LARGE SCALE GENOMIC DNA]</scope>
    <source>
        <strain evidence="2 3">CAIM 722</strain>
    </source>
</reference>
<name>A0A7X4RWU5_9VIBR</name>
<keyword evidence="3" id="KW-1185">Reference proteome</keyword>
<evidence type="ECO:0000256" key="1">
    <source>
        <dbReference type="SAM" id="SignalP"/>
    </source>
</evidence>
<dbReference type="AlphaFoldDB" id="A0A7X4RWU5"/>
<dbReference type="PANTHER" id="PTHR36302">
    <property type="entry name" value="BLR7088 PROTEIN"/>
    <property type="match status" value="1"/>
</dbReference>
<dbReference type="InterPro" id="IPR007410">
    <property type="entry name" value="LpqE-like"/>
</dbReference>
<gene>
    <name evidence="2" type="ORF">F9817_21295</name>
</gene>
<evidence type="ECO:0000313" key="2">
    <source>
        <dbReference type="EMBL" id="MZI95722.1"/>
    </source>
</evidence>
<dbReference type="PROSITE" id="PS51257">
    <property type="entry name" value="PROKAR_LIPOPROTEIN"/>
    <property type="match status" value="1"/>
</dbReference>
<proteinExistence type="predicted"/>
<organism evidence="2 3">
    <name type="scientific">Vibrio eleionomae</name>
    <dbReference type="NCBI Taxonomy" id="2653505"/>
    <lineage>
        <taxon>Bacteria</taxon>
        <taxon>Pseudomonadati</taxon>
        <taxon>Pseudomonadota</taxon>
        <taxon>Gammaproteobacteria</taxon>
        <taxon>Vibrionales</taxon>
        <taxon>Vibrionaceae</taxon>
        <taxon>Vibrio</taxon>
    </lineage>
</organism>